<name>A0A9P0ZVJ6_CUSEU</name>
<evidence type="ECO:0000256" key="1">
    <source>
        <dbReference type="SAM" id="Phobius"/>
    </source>
</evidence>
<accession>A0A9P0ZVJ6</accession>
<protein>
    <submittedName>
        <fullName evidence="2">Uncharacterized protein</fullName>
    </submittedName>
</protein>
<keyword evidence="3" id="KW-1185">Reference proteome</keyword>
<feature type="transmembrane region" description="Helical" evidence="1">
    <location>
        <begin position="58"/>
        <end position="80"/>
    </location>
</feature>
<keyword evidence="1" id="KW-0472">Membrane</keyword>
<evidence type="ECO:0000313" key="3">
    <source>
        <dbReference type="Proteomes" id="UP001152484"/>
    </source>
</evidence>
<gene>
    <name evidence="2" type="ORF">CEURO_LOCUS21232</name>
</gene>
<dbReference type="EMBL" id="CAMAPE010000070">
    <property type="protein sequence ID" value="CAH9116598.1"/>
    <property type="molecule type" value="Genomic_DNA"/>
</dbReference>
<reference evidence="2" key="1">
    <citation type="submission" date="2022-07" db="EMBL/GenBank/DDBJ databases">
        <authorList>
            <person name="Macas J."/>
            <person name="Novak P."/>
            <person name="Neumann P."/>
        </authorList>
    </citation>
    <scope>NUCLEOTIDE SEQUENCE</scope>
</reference>
<keyword evidence="1" id="KW-0812">Transmembrane</keyword>
<sequence length="82" mass="8987">MGKKTSLIMETISVSSISKATFVSKTAIMERDSTLLFMYCAVGLAGSTPPSSPSKYSIAYMLLISFFISFHIPLVCIYVIHL</sequence>
<dbReference type="Proteomes" id="UP001152484">
    <property type="component" value="Unassembled WGS sequence"/>
</dbReference>
<keyword evidence="1" id="KW-1133">Transmembrane helix</keyword>
<evidence type="ECO:0000313" key="2">
    <source>
        <dbReference type="EMBL" id="CAH9116598.1"/>
    </source>
</evidence>
<proteinExistence type="predicted"/>
<organism evidence="2 3">
    <name type="scientific">Cuscuta europaea</name>
    <name type="common">European dodder</name>
    <dbReference type="NCBI Taxonomy" id="41803"/>
    <lineage>
        <taxon>Eukaryota</taxon>
        <taxon>Viridiplantae</taxon>
        <taxon>Streptophyta</taxon>
        <taxon>Embryophyta</taxon>
        <taxon>Tracheophyta</taxon>
        <taxon>Spermatophyta</taxon>
        <taxon>Magnoliopsida</taxon>
        <taxon>eudicotyledons</taxon>
        <taxon>Gunneridae</taxon>
        <taxon>Pentapetalae</taxon>
        <taxon>asterids</taxon>
        <taxon>lamiids</taxon>
        <taxon>Solanales</taxon>
        <taxon>Convolvulaceae</taxon>
        <taxon>Cuscuteae</taxon>
        <taxon>Cuscuta</taxon>
        <taxon>Cuscuta subgen. Cuscuta</taxon>
    </lineage>
</organism>
<dbReference type="AlphaFoldDB" id="A0A9P0ZVJ6"/>
<comment type="caution">
    <text evidence="2">The sequence shown here is derived from an EMBL/GenBank/DDBJ whole genome shotgun (WGS) entry which is preliminary data.</text>
</comment>